<keyword evidence="6 14" id="KW-0479">Metal-binding</keyword>
<evidence type="ECO:0000256" key="9">
    <source>
        <dbReference type="ARBA" id="ARBA00022840"/>
    </source>
</evidence>
<comment type="domain">
    <text evidence="14">IleRS has two distinct active sites: one for aminoacylation and one for editing. The misactivated valine is translocated from the active site to the editing site, which sterically excludes the correctly activated isoleucine. The single editing site contains two valyl binding pockets, one specific for each substrate (Val-AMP or Val-tRNA(Ile)).</text>
</comment>
<dbReference type="InterPro" id="IPR010663">
    <property type="entry name" value="Znf_FPG/IleRS"/>
</dbReference>
<protein>
    <recommendedName>
        <fullName evidence="14">Isoleucine--tRNA ligase</fullName>
        <ecNumber evidence="14">6.1.1.5</ecNumber>
    </recommendedName>
    <alternativeName>
        <fullName evidence="14">Isoleucyl-tRNA synthetase</fullName>
        <shortName evidence="14">IleRS</shortName>
    </alternativeName>
</protein>
<dbReference type="AlphaFoldDB" id="A0A3N2D4P4"/>
<dbReference type="GO" id="GO:0008270">
    <property type="term" value="F:zinc ion binding"/>
    <property type="evidence" value="ECO:0007669"/>
    <property type="project" value="UniProtKB-UniRule"/>
</dbReference>
<dbReference type="EC" id="6.1.1.5" evidence="14"/>
<dbReference type="SUPFAM" id="SSF50677">
    <property type="entry name" value="ValRS/IleRS/LeuRS editing domain"/>
    <property type="match status" value="1"/>
</dbReference>
<dbReference type="GO" id="GO:0004822">
    <property type="term" value="F:isoleucine-tRNA ligase activity"/>
    <property type="evidence" value="ECO:0007669"/>
    <property type="project" value="UniProtKB-UniRule"/>
</dbReference>
<evidence type="ECO:0000256" key="3">
    <source>
        <dbReference type="ARBA" id="ARBA00011245"/>
    </source>
</evidence>
<comment type="subunit">
    <text evidence="3 14">Monomer.</text>
</comment>
<evidence type="ECO:0000256" key="7">
    <source>
        <dbReference type="ARBA" id="ARBA00022741"/>
    </source>
</evidence>
<dbReference type="InterPro" id="IPR002300">
    <property type="entry name" value="aa-tRNA-synth_Ia"/>
</dbReference>
<feature type="binding site" evidence="14">
    <location>
        <position position="602"/>
    </location>
    <ligand>
        <name>ATP</name>
        <dbReference type="ChEBI" id="CHEBI:30616"/>
    </ligand>
</feature>
<dbReference type="GO" id="GO:0006428">
    <property type="term" value="P:isoleucyl-tRNA aminoacylation"/>
    <property type="evidence" value="ECO:0007669"/>
    <property type="project" value="UniProtKB-UniRule"/>
</dbReference>
<dbReference type="FunFam" id="3.40.50.620:FF:000048">
    <property type="entry name" value="Isoleucine--tRNA ligase"/>
    <property type="match status" value="1"/>
</dbReference>
<dbReference type="InterPro" id="IPR023585">
    <property type="entry name" value="Ile-tRNA-ligase_type1"/>
</dbReference>
<gene>
    <name evidence="14" type="primary">ileS</name>
    <name evidence="18" type="ORF">EDC56_3894</name>
</gene>
<keyword evidence="4 14" id="KW-0963">Cytoplasm</keyword>
<keyword evidence="11 14" id="KW-0030">Aminoacyl-tRNA synthetase</keyword>
<evidence type="ECO:0000256" key="12">
    <source>
        <dbReference type="ARBA" id="ARBA00025217"/>
    </source>
</evidence>
<dbReference type="OrthoDB" id="9810365at2"/>
<feature type="short sequence motif" description="'HIGH' region" evidence="14">
    <location>
        <begin position="58"/>
        <end position="68"/>
    </location>
</feature>
<dbReference type="SUPFAM" id="SSF52374">
    <property type="entry name" value="Nucleotidylyl transferase"/>
    <property type="match status" value="1"/>
</dbReference>
<dbReference type="CDD" id="cd07960">
    <property type="entry name" value="Anticodon_Ia_Ile_BEm"/>
    <property type="match status" value="1"/>
</dbReference>
<evidence type="ECO:0000256" key="4">
    <source>
        <dbReference type="ARBA" id="ARBA00022490"/>
    </source>
</evidence>
<dbReference type="PANTHER" id="PTHR42765:SF1">
    <property type="entry name" value="ISOLEUCINE--TRNA LIGASE, MITOCHONDRIAL"/>
    <property type="match status" value="1"/>
</dbReference>
<evidence type="ECO:0000256" key="14">
    <source>
        <dbReference type="HAMAP-Rule" id="MF_02002"/>
    </source>
</evidence>
<dbReference type="NCBIfam" id="TIGR00392">
    <property type="entry name" value="ileS"/>
    <property type="match status" value="1"/>
</dbReference>
<dbReference type="Gene3D" id="3.40.50.620">
    <property type="entry name" value="HUPs"/>
    <property type="match status" value="2"/>
</dbReference>
<dbReference type="PROSITE" id="PS00178">
    <property type="entry name" value="AA_TRNA_LIGASE_I"/>
    <property type="match status" value="1"/>
</dbReference>
<accession>A0A3N2D4P4</accession>
<comment type="function">
    <text evidence="12 14">Catalyzes the attachment of isoleucine to tRNA(Ile). As IleRS can inadvertently accommodate and process structurally similar amino acids such as valine, to avoid such errors it has two additional distinct tRNA(Ile)-dependent editing activities. One activity is designated as 'pretransfer' editing and involves the hydrolysis of activated Val-AMP. The other activity is designated 'posttransfer' editing and involves deacylation of mischarged Val-tRNA(Ile).</text>
</comment>
<keyword evidence="5 14" id="KW-0436">Ligase</keyword>
<dbReference type="InterPro" id="IPR009008">
    <property type="entry name" value="Val/Leu/Ile-tRNA-synth_edit"/>
</dbReference>
<dbReference type="InterPro" id="IPR033708">
    <property type="entry name" value="Anticodon_Ile_BEm"/>
</dbReference>
<evidence type="ECO:0000313" key="18">
    <source>
        <dbReference type="EMBL" id="ROR94751.1"/>
    </source>
</evidence>
<feature type="binding site" evidence="14">
    <location>
        <position position="918"/>
    </location>
    <ligand>
        <name>Zn(2+)</name>
        <dbReference type="ChEBI" id="CHEBI:29105"/>
    </ligand>
</feature>
<dbReference type="InterPro" id="IPR001412">
    <property type="entry name" value="aa-tRNA-synth_I_CS"/>
</dbReference>
<dbReference type="Proteomes" id="UP000275394">
    <property type="component" value="Unassembled WGS sequence"/>
</dbReference>
<dbReference type="Pfam" id="PF08264">
    <property type="entry name" value="Anticodon_1"/>
    <property type="match status" value="1"/>
</dbReference>
<dbReference type="Gene3D" id="1.10.730.20">
    <property type="match status" value="1"/>
</dbReference>
<comment type="similarity">
    <text evidence="2 14">Belongs to the class-I aminoacyl-tRNA synthetase family. IleS type 1 subfamily.</text>
</comment>
<keyword evidence="8 14" id="KW-0862">Zinc</keyword>
<feature type="binding site" evidence="14">
    <location>
        <position position="558"/>
    </location>
    <ligand>
        <name>L-isoleucyl-5'-AMP</name>
        <dbReference type="ChEBI" id="CHEBI:178002"/>
    </ligand>
</feature>
<evidence type="ECO:0000256" key="6">
    <source>
        <dbReference type="ARBA" id="ARBA00022723"/>
    </source>
</evidence>
<dbReference type="SUPFAM" id="SSF47323">
    <property type="entry name" value="Anticodon-binding domain of a subclass of class I aminoacyl-tRNA synthetases"/>
    <property type="match status" value="1"/>
</dbReference>
<dbReference type="PRINTS" id="PR00984">
    <property type="entry name" value="TRNASYNTHILE"/>
</dbReference>
<keyword evidence="10 14" id="KW-0648">Protein biosynthesis</keyword>
<feature type="short sequence motif" description="'KMSKS' region" evidence="14">
    <location>
        <begin position="599"/>
        <end position="603"/>
    </location>
</feature>
<dbReference type="RefSeq" id="WP_123714203.1">
    <property type="nucleotide sequence ID" value="NZ_RKHR01000011.1"/>
</dbReference>
<feature type="domain" description="Aminoacyl-tRNA synthetase class Ia" evidence="15">
    <location>
        <begin position="27"/>
        <end position="637"/>
    </location>
</feature>
<feature type="binding site" evidence="14">
    <location>
        <position position="895"/>
    </location>
    <ligand>
        <name>Zn(2+)</name>
        <dbReference type="ChEBI" id="CHEBI:29105"/>
    </ligand>
</feature>
<evidence type="ECO:0000256" key="11">
    <source>
        <dbReference type="ARBA" id="ARBA00023146"/>
    </source>
</evidence>
<feature type="domain" description="Methionyl/Valyl/Leucyl/Isoleucyl-tRNA synthetase anticodon-binding" evidence="17">
    <location>
        <begin position="682"/>
        <end position="835"/>
    </location>
</feature>
<dbReference type="InterPro" id="IPR002301">
    <property type="entry name" value="Ile-tRNA-ligase"/>
</dbReference>
<dbReference type="GO" id="GO:0005524">
    <property type="term" value="F:ATP binding"/>
    <property type="evidence" value="ECO:0007669"/>
    <property type="project" value="UniProtKB-UniRule"/>
</dbReference>
<dbReference type="InterPro" id="IPR014729">
    <property type="entry name" value="Rossmann-like_a/b/a_fold"/>
</dbReference>
<evidence type="ECO:0000259" key="17">
    <source>
        <dbReference type="Pfam" id="PF08264"/>
    </source>
</evidence>
<keyword evidence="19" id="KW-1185">Reference proteome</keyword>
<dbReference type="Gene3D" id="1.10.10.830">
    <property type="entry name" value="Ile-tRNA synthetase CP2 domain-like"/>
    <property type="match status" value="1"/>
</dbReference>
<comment type="catalytic activity">
    <reaction evidence="13 14">
        <text>tRNA(Ile) + L-isoleucine + ATP = L-isoleucyl-tRNA(Ile) + AMP + diphosphate</text>
        <dbReference type="Rhea" id="RHEA:11060"/>
        <dbReference type="Rhea" id="RHEA-COMP:9666"/>
        <dbReference type="Rhea" id="RHEA-COMP:9695"/>
        <dbReference type="ChEBI" id="CHEBI:30616"/>
        <dbReference type="ChEBI" id="CHEBI:33019"/>
        <dbReference type="ChEBI" id="CHEBI:58045"/>
        <dbReference type="ChEBI" id="CHEBI:78442"/>
        <dbReference type="ChEBI" id="CHEBI:78528"/>
        <dbReference type="ChEBI" id="CHEBI:456215"/>
        <dbReference type="EC" id="6.1.1.5"/>
    </reaction>
</comment>
<feature type="domain" description="Zinc finger FPG/IleRS-type" evidence="16">
    <location>
        <begin position="893"/>
        <end position="921"/>
    </location>
</feature>
<dbReference type="GO" id="GO:0002161">
    <property type="term" value="F:aminoacyl-tRNA deacylase activity"/>
    <property type="evidence" value="ECO:0007669"/>
    <property type="project" value="InterPro"/>
</dbReference>
<evidence type="ECO:0000256" key="10">
    <source>
        <dbReference type="ARBA" id="ARBA00022917"/>
    </source>
</evidence>
<keyword evidence="9 14" id="KW-0067">ATP-binding</keyword>
<feature type="binding site" evidence="14">
    <location>
        <position position="915"/>
    </location>
    <ligand>
        <name>Zn(2+)</name>
        <dbReference type="ChEBI" id="CHEBI:29105"/>
    </ligand>
</feature>
<evidence type="ECO:0000259" key="15">
    <source>
        <dbReference type="Pfam" id="PF00133"/>
    </source>
</evidence>
<dbReference type="FunFam" id="3.40.50.620:FF:000042">
    <property type="entry name" value="Isoleucine--tRNA ligase"/>
    <property type="match status" value="1"/>
</dbReference>
<feature type="binding site" evidence="14">
    <location>
        <position position="898"/>
    </location>
    <ligand>
        <name>Zn(2+)</name>
        <dbReference type="ChEBI" id="CHEBI:29105"/>
    </ligand>
</feature>
<evidence type="ECO:0000256" key="13">
    <source>
        <dbReference type="ARBA" id="ARBA00048359"/>
    </source>
</evidence>
<dbReference type="FunFam" id="3.90.740.10:FF:000022">
    <property type="entry name" value="Isoleucine--tRNA ligase"/>
    <property type="match status" value="1"/>
</dbReference>
<comment type="caution">
    <text evidence="18">The sequence shown here is derived from an EMBL/GenBank/DDBJ whole genome shotgun (WGS) entry which is preliminary data.</text>
</comment>
<name>A0A3N2D4P4_9GAMM</name>
<dbReference type="FunFam" id="1.10.730.20:FF:000001">
    <property type="entry name" value="Isoleucine--tRNA ligase"/>
    <property type="match status" value="1"/>
</dbReference>
<dbReference type="GO" id="GO:0005829">
    <property type="term" value="C:cytosol"/>
    <property type="evidence" value="ECO:0007669"/>
    <property type="project" value="TreeGrafter"/>
</dbReference>
<dbReference type="PANTHER" id="PTHR42765">
    <property type="entry name" value="SOLEUCYL-TRNA SYNTHETASE"/>
    <property type="match status" value="1"/>
</dbReference>
<evidence type="ECO:0000313" key="19">
    <source>
        <dbReference type="Proteomes" id="UP000275394"/>
    </source>
</evidence>
<dbReference type="InterPro" id="IPR050081">
    <property type="entry name" value="Ile-tRNA_ligase"/>
</dbReference>
<dbReference type="InterPro" id="IPR009080">
    <property type="entry name" value="tRNAsynth_Ia_anticodon-bd"/>
</dbReference>
<evidence type="ECO:0000256" key="1">
    <source>
        <dbReference type="ARBA" id="ARBA00004496"/>
    </source>
</evidence>
<dbReference type="Pfam" id="PF00133">
    <property type="entry name" value="tRNA-synt_1"/>
    <property type="match status" value="1"/>
</dbReference>
<organism evidence="18 19">
    <name type="scientific">Sinobacterium caligoides</name>
    <dbReference type="NCBI Taxonomy" id="933926"/>
    <lineage>
        <taxon>Bacteria</taxon>
        <taxon>Pseudomonadati</taxon>
        <taxon>Pseudomonadota</taxon>
        <taxon>Gammaproteobacteria</taxon>
        <taxon>Cellvibrionales</taxon>
        <taxon>Spongiibacteraceae</taxon>
        <taxon>Sinobacterium</taxon>
    </lineage>
</organism>
<evidence type="ECO:0000256" key="5">
    <source>
        <dbReference type="ARBA" id="ARBA00022598"/>
    </source>
</evidence>
<comment type="subcellular location">
    <subcellularLocation>
        <location evidence="1 14">Cytoplasm</location>
    </subcellularLocation>
</comment>
<keyword evidence="7 14" id="KW-0547">Nucleotide-binding</keyword>
<evidence type="ECO:0000259" key="16">
    <source>
        <dbReference type="Pfam" id="PF06827"/>
    </source>
</evidence>
<dbReference type="EMBL" id="RKHR01000011">
    <property type="protein sequence ID" value="ROR94751.1"/>
    <property type="molecule type" value="Genomic_DNA"/>
</dbReference>
<sequence>MSDYKATLNLPQTSFSMKANLPNREPKMLEQWESMNLYQQIRERMAGREQFILHDGPPYANGNIHIGHAVNKILKDIIIKSKTLSGFDVPYVPGWDCHGLPIELNVEKKVGKAGVKVDAATFRQKCREYAAKQVDGQRTDFKRLGVLARWEQPYLTMDFNFEADIVRSLGKIAENGHLNKGFKPVHWCLDCGSALAEAEVEYKDKQSPSIDVVFTAVDAAAVAGAFGASVEGEIDIIIWTTTPWTLPANLAVSLGAEVDYVLVRAGGRHLVLAEALAESVLARCGIEDSEVLGHSKGAALEKQLLQHPFYDRQVPVLLGDHVTTDAGTGCVHTAPAHGQEDFVICQQYGIEVYNPVGGNGVYLPDTEIFAGQHVFKANKTIVEELETRGKLLAHSEFEHSYPHCWRHKSPIIFRATPQWFVSMNQNGLLDQALGEVEKVEWLPEWGRARIDSMLNDRPDWCVSRQRTWGVPIALFIHKQTAELHPETPRLIEAVAQLIEQQGIQAWFDLEPESLLGAEAADYDKVSDTLDVWFDSGVTHAAVLQREEGLSAPADLYLEGSDQHRGWFQSSLLTATAMTGQAPYKACMTHGFVVDEKGQKMSKSIGNVIAPKEVTQSLGADILRLWVAATDYRSEMRASNEIFKRTADSYRRIRNTSRFLLSNLEGFDPAVNCVDQEQMIALDRWAVDRAYELQQEIIEAFDSYNFHSIYQKIHNFCAVDMGGFYLDIIKDRQYTTGENSLPRRSCQTALYHICEALVRWLAPICSFTAEEVWSFIPGQRADSVFLVEWYQGLSEMPAAGEFGRDYWADVKQAKIAVNREVEKLRKEIGGSLKAEITLYCDERIRTVLQHLGDELRFVLISSKAEIAALADAPADALDTELEGLKVVIKASEAEKCERCWHHAESVGSIEQHPTLCQRCVDNIDGDGEVRHFA</sequence>
<proteinExistence type="inferred from homology"/>
<evidence type="ECO:0000256" key="2">
    <source>
        <dbReference type="ARBA" id="ARBA00006887"/>
    </source>
</evidence>
<dbReference type="InterPro" id="IPR013155">
    <property type="entry name" value="M/V/L/I-tRNA-synth_anticd-bd"/>
</dbReference>
<dbReference type="GO" id="GO:0000049">
    <property type="term" value="F:tRNA binding"/>
    <property type="evidence" value="ECO:0007669"/>
    <property type="project" value="InterPro"/>
</dbReference>
<reference evidence="18 19" key="1">
    <citation type="submission" date="2018-11" db="EMBL/GenBank/DDBJ databases">
        <title>Genomic Encyclopedia of Type Strains, Phase IV (KMG-IV): sequencing the most valuable type-strain genomes for metagenomic binning, comparative biology and taxonomic classification.</title>
        <authorList>
            <person name="Goeker M."/>
        </authorList>
    </citation>
    <scope>NUCLEOTIDE SEQUENCE [LARGE SCALE GENOMIC DNA]</scope>
    <source>
        <strain evidence="18 19">DSM 100316</strain>
    </source>
</reference>
<evidence type="ECO:0000256" key="8">
    <source>
        <dbReference type="ARBA" id="ARBA00022833"/>
    </source>
</evidence>
<dbReference type="HAMAP" id="MF_02002">
    <property type="entry name" value="Ile_tRNA_synth_type1"/>
    <property type="match status" value="1"/>
</dbReference>
<comment type="cofactor">
    <cofactor evidence="14">
        <name>Zn(2+)</name>
        <dbReference type="ChEBI" id="CHEBI:29105"/>
    </cofactor>
    <text evidence="14">Binds 1 zinc ion per subunit.</text>
</comment>
<dbReference type="Pfam" id="PF06827">
    <property type="entry name" value="zf-FPG_IleRS"/>
    <property type="match status" value="1"/>
</dbReference>